<dbReference type="EMBL" id="SWFS01000489">
    <property type="protein sequence ID" value="KAA8901323.1"/>
    <property type="molecule type" value="Genomic_DNA"/>
</dbReference>
<dbReference type="PANTHER" id="PTHR22705">
    <property type="entry name" value="ZINC FINGER, ZZ DOMAIN CONTAINING 3"/>
    <property type="match status" value="1"/>
</dbReference>
<evidence type="ECO:0000256" key="1">
    <source>
        <dbReference type="SAM" id="MobiDB-lite"/>
    </source>
</evidence>
<dbReference type="Proteomes" id="UP000761534">
    <property type="component" value="Unassembled WGS sequence"/>
</dbReference>
<keyword evidence="3" id="KW-1185">Reference proteome</keyword>
<sequence>MTGTAAGDESQVMRARAQLVTYRIKYSAVHGGRGGYKRRRSGRAAPTWANMPVPPSQTNQQNKELQQNPDYIALSSSLNLLRSQHAKASRDIVKLRELKSEALADPERFKEELKQTGQVKGAPKRQNIARAPDINWSKYK</sequence>
<dbReference type="AlphaFoldDB" id="A0A642ULR3"/>
<dbReference type="PANTHER" id="PTHR22705:SF0">
    <property type="entry name" value="ZZ-TYPE ZINC FINGER-CONTAINING PROTEIN 3"/>
    <property type="match status" value="1"/>
</dbReference>
<proteinExistence type="predicted"/>
<dbReference type="VEuPathDB" id="FungiDB:TRICI_006084"/>
<feature type="region of interest" description="Disordered" evidence="1">
    <location>
        <begin position="31"/>
        <end position="63"/>
    </location>
</feature>
<comment type="caution">
    <text evidence="2">The sequence shown here is derived from an EMBL/GenBank/DDBJ whole genome shotgun (WGS) entry which is preliminary data.</text>
</comment>
<gene>
    <name evidence="2" type="ORF">TRICI_006084</name>
</gene>
<organism evidence="2 3">
    <name type="scientific">Trichomonascus ciferrii</name>
    <dbReference type="NCBI Taxonomy" id="44093"/>
    <lineage>
        <taxon>Eukaryota</taxon>
        <taxon>Fungi</taxon>
        <taxon>Dikarya</taxon>
        <taxon>Ascomycota</taxon>
        <taxon>Saccharomycotina</taxon>
        <taxon>Dipodascomycetes</taxon>
        <taxon>Dipodascales</taxon>
        <taxon>Trichomonascaceae</taxon>
        <taxon>Trichomonascus</taxon>
        <taxon>Trichomonascus ciferrii complex</taxon>
    </lineage>
</organism>
<evidence type="ECO:0000313" key="2">
    <source>
        <dbReference type="EMBL" id="KAA8901323.1"/>
    </source>
</evidence>
<accession>A0A642ULR3</accession>
<dbReference type="OrthoDB" id="20473at2759"/>
<dbReference type="InterPro" id="IPR037830">
    <property type="entry name" value="ZZZ3"/>
</dbReference>
<protein>
    <submittedName>
        <fullName evidence="2">Uncharacterized protein</fullName>
    </submittedName>
</protein>
<name>A0A642ULR3_9ASCO</name>
<feature type="region of interest" description="Disordered" evidence="1">
    <location>
        <begin position="110"/>
        <end position="140"/>
    </location>
</feature>
<evidence type="ECO:0000313" key="3">
    <source>
        <dbReference type="Proteomes" id="UP000761534"/>
    </source>
</evidence>
<reference evidence="2" key="1">
    <citation type="journal article" date="2019" name="G3 (Bethesda)">
        <title>Genome Assemblies of Two Rare Opportunistic Yeast Pathogens: Diutina rugosa (syn. Candida rugosa) and Trichomonascus ciferrii (syn. Candida ciferrii).</title>
        <authorList>
            <person name="Mixao V."/>
            <person name="Saus E."/>
            <person name="Hansen A.P."/>
            <person name="Lass-Florl C."/>
            <person name="Gabaldon T."/>
        </authorList>
    </citation>
    <scope>NUCLEOTIDE SEQUENCE</scope>
    <source>
        <strain evidence="2">CBS 4856</strain>
    </source>
</reference>